<name>A3V4S7_9RHOB</name>
<evidence type="ECO:0000313" key="9">
    <source>
        <dbReference type="Proteomes" id="UP000004507"/>
    </source>
</evidence>
<proteinExistence type="inferred from homology"/>
<dbReference type="GO" id="GO:0008379">
    <property type="term" value="F:thioredoxin peroxidase activity"/>
    <property type="evidence" value="ECO:0007669"/>
    <property type="project" value="InterPro"/>
</dbReference>
<organism evidence="8 9">
    <name type="scientific">Yoonia vestfoldensis SKA53</name>
    <dbReference type="NCBI Taxonomy" id="314232"/>
    <lineage>
        <taxon>Bacteria</taxon>
        <taxon>Pseudomonadati</taxon>
        <taxon>Pseudomonadota</taxon>
        <taxon>Alphaproteobacteria</taxon>
        <taxon>Rhodobacterales</taxon>
        <taxon>Paracoccaceae</taxon>
        <taxon>Yoonia</taxon>
    </lineage>
</organism>
<feature type="active site" description="Cysteine sulfenic acid (-SOH) intermediate" evidence="5">
    <location>
        <position position="59"/>
    </location>
</feature>
<dbReference type="SUPFAM" id="SSF52833">
    <property type="entry name" value="Thioredoxin-like"/>
    <property type="match status" value="1"/>
</dbReference>
<gene>
    <name evidence="8" type="ORF">SKA53_13896</name>
</gene>
<keyword evidence="1 6" id="KW-0575">Peroxidase</keyword>
<dbReference type="eggNOG" id="COG0678">
    <property type="taxonomic scope" value="Bacteria"/>
</dbReference>
<dbReference type="AlphaFoldDB" id="A3V4S7"/>
<dbReference type="CDD" id="cd03013">
    <property type="entry name" value="PRX5_like"/>
    <property type="match status" value="1"/>
</dbReference>
<keyword evidence="3 6" id="KW-0560">Oxidoreductase</keyword>
<dbReference type="Proteomes" id="UP000004507">
    <property type="component" value="Unassembled WGS sequence"/>
</dbReference>
<sequence length="173" mass="18220">MIQREQGAKAMTIKTGDALPDATFLVMGDNGPESVALADKIKGRKVVIFGLPGAYTGTCTTAHVPSFMVTYDAFMAKGVDEIICVSVNDPFVMKAWGESTRAIETGITMLADAESAFTTAIGMDFSAAPVGFVNRSKRYAMLVEDGVVKILNEEAGPGQCEISAGETLLAELG</sequence>
<dbReference type="PANTHER" id="PTHR10430:SF16">
    <property type="entry name" value="PEROXIREDOXIN-5, MITOCHONDRIAL"/>
    <property type="match status" value="1"/>
</dbReference>
<dbReference type="Gene3D" id="3.40.30.10">
    <property type="entry name" value="Glutaredoxin"/>
    <property type="match status" value="1"/>
</dbReference>
<comment type="similarity">
    <text evidence="6">Belongs to the peroxiredoxin family. Prx5 subfamily.</text>
</comment>
<keyword evidence="2 6" id="KW-0049">Antioxidant</keyword>
<evidence type="ECO:0000313" key="8">
    <source>
        <dbReference type="EMBL" id="EAQ06645.1"/>
    </source>
</evidence>
<dbReference type="STRING" id="314232.SKA53_13896"/>
<evidence type="ECO:0000256" key="3">
    <source>
        <dbReference type="ARBA" id="ARBA00023002"/>
    </source>
</evidence>
<reference evidence="8 9" key="1">
    <citation type="submission" date="2006-01" db="EMBL/GenBank/DDBJ databases">
        <authorList>
            <person name="Hagstrom A."/>
            <person name="Ferriera S."/>
            <person name="Johnson J."/>
            <person name="Kravitz S."/>
            <person name="Halpern A."/>
            <person name="Remington K."/>
            <person name="Beeson K."/>
            <person name="Tran B."/>
            <person name="Rogers Y.-H."/>
            <person name="Friedman R."/>
            <person name="Venter J.C."/>
        </authorList>
    </citation>
    <scope>NUCLEOTIDE SEQUENCE [LARGE SCALE GENOMIC DNA]</scope>
    <source>
        <strain evidence="8 9">SKA53</strain>
    </source>
</reference>
<dbReference type="FunFam" id="3.40.30.10:FF:000020">
    <property type="entry name" value="Peroxiredoxin"/>
    <property type="match status" value="1"/>
</dbReference>
<accession>A3V4S7</accession>
<dbReference type="Pfam" id="PF08534">
    <property type="entry name" value="Redoxin"/>
    <property type="match status" value="1"/>
</dbReference>
<comment type="caution">
    <text evidence="8">The sequence shown here is derived from an EMBL/GenBank/DDBJ whole genome shotgun (WGS) entry which is preliminary data.</text>
</comment>
<dbReference type="GO" id="GO:0005737">
    <property type="term" value="C:cytoplasm"/>
    <property type="evidence" value="ECO:0007669"/>
    <property type="project" value="TreeGrafter"/>
</dbReference>
<dbReference type="HOGENOM" id="CLU_072440_1_2_5"/>
<keyword evidence="9" id="KW-1185">Reference proteome</keyword>
<dbReference type="InterPro" id="IPR013766">
    <property type="entry name" value="Thioredoxin_domain"/>
</dbReference>
<feature type="domain" description="Thioredoxin" evidence="7">
    <location>
        <begin position="13"/>
        <end position="156"/>
    </location>
</feature>
<dbReference type="InterPro" id="IPR013740">
    <property type="entry name" value="Redoxin"/>
</dbReference>
<dbReference type="GO" id="GO:0034599">
    <property type="term" value="P:cellular response to oxidative stress"/>
    <property type="evidence" value="ECO:0007669"/>
    <property type="project" value="InterPro"/>
</dbReference>
<evidence type="ECO:0000256" key="5">
    <source>
        <dbReference type="PIRSR" id="PIRSR637944-1"/>
    </source>
</evidence>
<dbReference type="PANTHER" id="PTHR10430">
    <property type="entry name" value="PEROXIREDOXIN"/>
    <property type="match status" value="1"/>
</dbReference>
<comment type="function">
    <text evidence="6">Thiol-specific peroxidase that catalyzes the reduction of hydrogen peroxide and organic hydroperoxides to water and alcohols, respectively. Plays a role in cell protection against oxidative stress by detoxifying peroxides.</text>
</comment>
<dbReference type="GO" id="GO:0045454">
    <property type="term" value="P:cell redox homeostasis"/>
    <property type="evidence" value="ECO:0007669"/>
    <property type="project" value="TreeGrafter"/>
</dbReference>
<dbReference type="InterPro" id="IPR036249">
    <property type="entry name" value="Thioredoxin-like_sf"/>
</dbReference>
<evidence type="ECO:0000256" key="1">
    <source>
        <dbReference type="ARBA" id="ARBA00022559"/>
    </source>
</evidence>
<protein>
    <recommendedName>
        <fullName evidence="6">Glutathione-dependent peroxiredoxin</fullName>
        <ecNumber evidence="6">1.11.1.27</ecNumber>
    </recommendedName>
</protein>
<dbReference type="GO" id="GO:0042744">
    <property type="term" value="P:hydrogen peroxide catabolic process"/>
    <property type="evidence" value="ECO:0007669"/>
    <property type="project" value="TreeGrafter"/>
</dbReference>
<dbReference type="PROSITE" id="PS51352">
    <property type="entry name" value="THIOREDOXIN_2"/>
    <property type="match status" value="1"/>
</dbReference>
<evidence type="ECO:0000256" key="6">
    <source>
        <dbReference type="RuleBase" id="RU366011"/>
    </source>
</evidence>
<dbReference type="EC" id="1.11.1.27" evidence="6"/>
<evidence type="ECO:0000259" key="7">
    <source>
        <dbReference type="PROSITE" id="PS51352"/>
    </source>
</evidence>
<dbReference type="InterPro" id="IPR037944">
    <property type="entry name" value="PRX5-like"/>
</dbReference>
<evidence type="ECO:0000256" key="2">
    <source>
        <dbReference type="ARBA" id="ARBA00022862"/>
    </source>
</evidence>
<dbReference type="EMBL" id="AAMS01000004">
    <property type="protein sequence ID" value="EAQ06645.1"/>
    <property type="molecule type" value="Genomic_DNA"/>
</dbReference>
<keyword evidence="4 6" id="KW-0676">Redox-active center</keyword>
<evidence type="ECO:0000256" key="4">
    <source>
        <dbReference type="ARBA" id="ARBA00023284"/>
    </source>
</evidence>
<comment type="catalytic activity">
    <reaction evidence="6">
        <text>a hydroperoxide + 2 glutathione = an alcohol + glutathione disulfide + H2O</text>
        <dbReference type="Rhea" id="RHEA:62632"/>
        <dbReference type="ChEBI" id="CHEBI:15377"/>
        <dbReference type="ChEBI" id="CHEBI:30879"/>
        <dbReference type="ChEBI" id="CHEBI:35924"/>
        <dbReference type="ChEBI" id="CHEBI:57925"/>
        <dbReference type="ChEBI" id="CHEBI:58297"/>
        <dbReference type="EC" id="1.11.1.27"/>
    </reaction>
</comment>